<dbReference type="EMBL" id="FOZG01000001">
    <property type="protein sequence ID" value="SFR82501.1"/>
    <property type="molecule type" value="Genomic_DNA"/>
</dbReference>
<gene>
    <name evidence="2" type="ORF">SAMN05192580_0881</name>
</gene>
<dbReference type="Pfam" id="PF12146">
    <property type="entry name" value="Hydrolase_4"/>
    <property type="match status" value="1"/>
</dbReference>
<evidence type="ECO:0000259" key="1">
    <source>
        <dbReference type="Pfam" id="PF12146"/>
    </source>
</evidence>
<dbReference type="InterPro" id="IPR022742">
    <property type="entry name" value="Hydrolase_4"/>
</dbReference>
<sequence length="305" mass="32583">MTAASIPFDRRAIPKGVEVSDHACADGWRLRRLDWPTGGAGDRRLLFLTGRADFAEKYLEAMAHWQARGWRVTSFDWRGQGGSRQPGQNEAALDDLLDDLDGFVTGWMAEGQAPAAVVAHSMGGHLTLRLMLERGWRPAAAVLVAPMLGLAAGPIPPALARGIAAAAVRLGLAERPIVSDRGRLRESLLTSSAERLADATWWRDANPGYSVGPPRWGWLDAAFRSIAAQEAALAALPADLPPMLVLTAGREHLVSNKAVRAAAARVGATIRHFPGARHEILREADPIRDAALAAVDGFLDAAVAA</sequence>
<dbReference type="SUPFAM" id="SSF53474">
    <property type="entry name" value="alpha/beta-Hydrolases"/>
    <property type="match status" value="1"/>
</dbReference>
<proteinExistence type="predicted"/>
<dbReference type="PANTHER" id="PTHR43194">
    <property type="entry name" value="HYDROLASE ALPHA/BETA FOLD FAMILY"/>
    <property type="match status" value="1"/>
</dbReference>
<protein>
    <submittedName>
        <fullName evidence="2">Lysophospholipase</fullName>
    </submittedName>
</protein>
<dbReference type="RefSeq" id="WP_093311232.1">
    <property type="nucleotide sequence ID" value="NZ_FOZG01000001.1"/>
</dbReference>
<dbReference type="InterPro" id="IPR050228">
    <property type="entry name" value="Carboxylesterase_BioH"/>
</dbReference>
<organism evidence="2 3">
    <name type="scientific">Sphingomonas jatrophae</name>
    <dbReference type="NCBI Taxonomy" id="1166337"/>
    <lineage>
        <taxon>Bacteria</taxon>
        <taxon>Pseudomonadati</taxon>
        <taxon>Pseudomonadota</taxon>
        <taxon>Alphaproteobacteria</taxon>
        <taxon>Sphingomonadales</taxon>
        <taxon>Sphingomonadaceae</taxon>
        <taxon>Sphingomonas</taxon>
    </lineage>
</organism>
<dbReference type="Proteomes" id="UP000198824">
    <property type="component" value="Unassembled WGS sequence"/>
</dbReference>
<reference evidence="2 3" key="1">
    <citation type="submission" date="2016-10" db="EMBL/GenBank/DDBJ databases">
        <authorList>
            <person name="de Groot N.N."/>
        </authorList>
    </citation>
    <scope>NUCLEOTIDE SEQUENCE [LARGE SCALE GENOMIC DNA]</scope>
    <source>
        <strain evidence="2 3">S5-249</strain>
    </source>
</reference>
<feature type="domain" description="Serine aminopeptidase S33" evidence="1">
    <location>
        <begin position="44"/>
        <end position="285"/>
    </location>
</feature>
<dbReference type="STRING" id="1166337.SAMN05192580_0881"/>
<dbReference type="InterPro" id="IPR029058">
    <property type="entry name" value="AB_hydrolase_fold"/>
</dbReference>
<keyword evidence="3" id="KW-1185">Reference proteome</keyword>
<dbReference type="PANTHER" id="PTHR43194:SF2">
    <property type="entry name" value="PEROXISOMAL MEMBRANE PROTEIN LPX1"/>
    <property type="match status" value="1"/>
</dbReference>
<evidence type="ECO:0000313" key="2">
    <source>
        <dbReference type="EMBL" id="SFR82501.1"/>
    </source>
</evidence>
<evidence type="ECO:0000313" key="3">
    <source>
        <dbReference type="Proteomes" id="UP000198824"/>
    </source>
</evidence>
<dbReference type="OrthoDB" id="9788260at2"/>
<dbReference type="AlphaFoldDB" id="A0A1I6JU89"/>
<accession>A0A1I6JU89</accession>
<name>A0A1I6JU89_9SPHN</name>
<dbReference type="Gene3D" id="3.40.50.1820">
    <property type="entry name" value="alpha/beta hydrolase"/>
    <property type="match status" value="1"/>
</dbReference>